<feature type="signal peptide" evidence="1">
    <location>
        <begin position="1"/>
        <end position="28"/>
    </location>
</feature>
<evidence type="ECO:0000313" key="2">
    <source>
        <dbReference type="EMBL" id="VDD96077.1"/>
    </source>
</evidence>
<protein>
    <submittedName>
        <fullName evidence="4">Reelin domain-containing protein</fullName>
    </submittedName>
</protein>
<dbReference type="Proteomes" id="UP000274131">
    <property type="component" value="Unassembled WGS sequence"/>
</dbReference>
<reference evidence="4" key="1">
    <citation type="submission" date="2017-02" db="UniProtKB">
        <authorList>
            <consortium name="WormBaseParasite"/>
        </authorList>
    </citation>
    <scope>IDENTIFICATION</scope>
</reference>
<dbReference type="EMBL" id="UXUI01011245">
    <property type="protein sequence ID" value="VDD96077.1"/>
    <property type="molecule type" value="Genomic_DNA"/>
</dbReference>
<dbReference type="OrthoDB" id="6244967at2759"/>
<proteinExistence type="predicted"/>
<dbReference type="WBParaSite" id="EVEC_0001152901-mRNA-1">
    <property type="protein sequence ID" value="EVEC_0001152901-mRNA-1"/>
    <property type="gene ID" value="EVEC_0001152901"/>
</dbReference>
<keyword evidence="1" id="KW-0732">Signal</keyword>
<dbReference type="STRING" id="51028.A0A0N4VKY2"/>
<organism evidence="4">
    <name type="scientific">Enterobius vermicularis</name>
    <name type="common">Human pinworm</name>
    <dbReference type="NCBI Taxonomy" id="51028"/>
    <lineage>
        <taxon>Eukaryota</taxon>
        <taxon>Metazoa</taxon>
        <taxon>Ecdysozoa</taxon>
        <taxon>Nematoda</taxon>
        <taxon>Chromadorea</taxon>
        <taxon>Rhabditida</taxon>
        <taxon>Spirurina</taxon>
        <taxon>Oxyuridomorpha</taxon>
        <taxon>Oxyuroidea</taxon>
        <taxon>Oxyuridae</taxon>
        <taxon>Enterobius</taxon>
    </lineage>
</organism>
<gene>
    <name evidence="2" type="ORF">EVEC_LOCUS10828</name>
</gene>
<keyword evidence="3" id="KW-1185">Reference proteome</keyword>
<evidence type="ECO:0000313" key="4">
    <source>
        <dbReference type="WBParaSite" id="EVEC_0001152901-mRNA-1"/>
    </source>
</evidence>
<reference evidence="2 3" key="2">
    <citation type="submission" date="2018-10" db="EMBL/GenBank/DDBJ databases">
        <authorList>
            <consortium name="Pathogen Informatics"/>
        </authorList>
    </citation>
    <scope>NUCLEOTIDE SEQUENCE [LARGE SCALE GENOMIC DNA]</scope>
</reference>
<accession>A0A0N4VKY2</accession>
<sequence>MSSSTSVMSLLNPLLLLWQFLFLLPVLGTIFFHSVSPNDVKTDMAYTCAAVNVKLNEYKFGNKFQLNVTQLTRRNVHISFKSGPTSDLTLRIFAVWRIDS</sequence>
<dbReference type="AlphaFoldDB" id="A0A0N4VKY2"/>
<evidence type="ECO:0000313" key="3">
    <source>
        <dbReference type="Proteomes" id="UP000274131"/>
    </source>
</evidence>
<evidence type="ECO:0000256" key="1">
    <source>
        <dbReference type="SAM" id="SignalP"/>
    </source>
</evidence>
<name>A0A0N4VKY2_ENTVE</name>
<feature type="chain" id="PRO_5043123038" evidence="1">
    <location>
        <begin position="29"/>
        <end position="100"/>
    </location>
</feature>